<dbReference type="EMBL" id="OY731406">
    <property type="protein sequence ID" value="CAJ1975057.1"/>
    <property type="molecule type" value="Genomic_DNA"/>
</dbReference>
<dbReference type="AlphaFoldDB" id="A0AA86SY39"/>
<proteinExistence type="predicted"/>
<organism evidence="1 2">
    <name type="scientific">Sphenostylis stenocarpa</name>
    <dbReference type="NCBI Taxonomy" id="92480"/>
    <lineage>
        <taxon>Eukaryota</taxon>
        <taxon>Viridiplantae</taxon>
        <taxon>Streptophyta</taxon>
        <taxon>Embryophyta</taxon>
        <taxon>Tracheophyta</taxon>
        <taxon>Spermatophyta</taxon>
        <taxon>Magnoliopsida</taxon>
        <taxon>eudicotyledons</taxon>
        <taxon>Gunneridae</taxon>
        <taxon>Pentapetalae</taxon>
        <taxon>rosids</taxon>
        <taxon>fabids</taxon>
        <taxon>Fabales</taxon>
        <taxon>Fabaceae</taxon>
        <taxon>Papilionoideae</taxon>
        <taxon>50 kb inversion clade</taxon>
        <taxon>NPAAA clade</taxon>
        <taxon>indigoferoid/millettioid clade</taxon>
        <taxon>Phaseoleae</taxon>
        <taxon>Sphenostylis</taxon>
    </lineage>
</organism>
<protein>
    <submittedName>
        <fullName evidence="1">Uncharacterized protein</fullName>
    </submittedName>
</protein>
<keyword evidence="2" id="KW-1185">Reference proteome</keyword>
<reference evidence="1" key="1">
    <citation type="submission" date="2023-10" db="EMBL/GenBank/DDBJ databases">
        <authorList>
            <person name="Domelevo Entfellner J.-B."/>
        </authorList>
    </citation>
    <scope>NUCLEOTIDE SEQUENCE</scope>
</reference>
<feature type="non-terminal residue" evidence="1">
    <location>
        <position position="76"/>
    </location>
</feature>
<gene>
    <name evidence="1" type="ORF">AYBTSS11_LOCUS27147</name>
</gene>
<name>A0AA86SY39_9FABA</name>
<accession>A0AA86SY39</accession>
<dbReference type="Proteomes" id="UP001189624">
    <property type="component" value="Chromosome 9"/>
</dbReference>
<evidence type="ECO:0000313" key="1">
    <source>
        <dbReference type="EMBL" id="CAJ1975057.1"/>
    </source>
</evidence>
<sequence length="76" mass="8933">MILDELQGLLEAHEQYLCERAEEKYNSEKTLFVKQNQKNECNRGNLTRKVVEEVSKAETMNVEVQKNNKRILHNQG</sequence>
<dbReference type="Gramene" id="rna-AYBTSS11_LOCUS27147">
    <property type="protein sequence ID" value="CAJ1975057.1"/>
    <property type="gene ID" value="gene-AYBTSS11_LOCUS27147"/>
</dbReference>
<evidence type="ECO:0000313" key="2">
    <source>
        <dbReference type="Proteomes" id="UP001189624"/>
    </source>
</evidence>